<evidence type="ECO:0000259" key="1">
    <source>
        <dbReference type="Pfam" id="PF04965"/>
    </source>
</evidence>
<sequence>MSLFDEIAGTKPRSDGSWQYQREEVRADIEALCQTRMGGVPCDPGYGAVVVTALGASFPDVIERWSETLVASLRRYEPRLREPRVIPTFAEWPKRAVGVRIAGWLVVGNEAVPVQLTATLSLNGFWSVR</sequence>
<protein>
    <submittedName>
        <fullName evidence="2">GPW/gp25 family protein</fullName>
    </submittedName>
</protein>
<evidence type="ECO:0000313" key="2">
    <source>
        <dbReference type="EMBL" id="WXB12634.1"/>
    </source>
</evidence>
<dbReference type="Gene3D" id="3.10.450.40">
    <property type="match status" value="1"/>
</dbReference>
<dbReference type="EMBL" id="CP089984">
    <property type="protein sequence ID" value="WXB12634.1"/>
    <property type="molecule type" value="Genomic_DNA"/>
</dbReference>
<dbReference type="Pfam" id="PF04965">
    <property type="entry name" value="GPW_gp25"/>
    <property type="match status" value="1"/>
</dbReference>
<dbReference type="InterPro" id="IPR007048">
    <property type="entry name" value="IraD/Gp25-like"/>
</dbReference>
<organism evidence="2 3">
    <name type="scientific">Pendulispora albinea</name>
    <dbReference type="NCBI Taxonomy" id="2741071"/>
    <lineage>
        <taxon>Bacteria</taxon>
        <taxon>Pseudomonadati</taxon>
        <taxon>Myxococcota</taxon>
        <taxon>Myxococcia</taxon>
        <taxon>Myxococcales</taxon>
        <taxon>Sorangiineae</taxon>
        <taxon>Pendulisporaceae</taxon>
        <taxon>Pendulispora</taxon>
    </lineage>
</organism>
<evidence type="ECO:0000313" key="3">
    <source>
        <dbReference type="Proteomes" id="UP001370348"/>
    </source>
</evidence>
<gene>
    <name evidence="2" type="ORF">LZC94_32890</name>
</gene>
<feature type="domain" description="IraD/Gp25-like" evidence="1">
    <location>
        <begin position="21"/>
        <end position="105"/>
    </location>
</feature>
<dbReference type="RefSeq" id="WP_394822255.1">
    <property type="nucleotide sequence ID" value="NZ_CP089984.1"/>
</dbReference>
<proteinExistence type="predicted"/>
<dbReference type="SUPFAM" id="SSF160719">
    <property type="entry name" value="gpW/gp25-like"/>
    <property type="match status" value="1"/>
</dbReference>
<reference evidence="2 3" key="1">
    <citation type="submission" date="2021-12" db="EMBL/GenBank/DDBJ databases">
        <title>Discovery of the Pendulisporaceae a myxobacterial family with distinct sporulation behavior and unique specialized metabolism.</title>
        <authorList>
            <person name="Garcia R."/>
            <person name="Popoff A."/>
            <person name="Bader C.D."/>
            <person name="Loehr J."/>
            <person name="Walesch S."/>
            <person name="Walt C."/>
            <person name="Boldt J."/>
            <person name="Bunk B."/>
            <person name="Haeckl F.J.F.P.J."/>
            <person name="Gunesch A.P."/>
            <person name="Birkelbach J."/>
            <person name="Nuebel U."/>
            <person name="Pietschmann T."/>
            <person name="Bach T."/>
            <person name="Mueller R."/>
        </authorList>
    </citation>
    <scope>NUCLEOTIDE SEQUENCE [LARGE SCALE GENOMIC DNA]</scope>
    <source>
        <strain evidence="2 3">MSr11954</strain>
    </source>
</reference>
<accession>A0ABZ2LP03</accession>
<keyword evidence="3" id="KW-1185">Reference proteome</keyword>
<name>A0ABZ2LP03_9BACT</name>
<dbReference type="Proteomes" id="UP001370348">
    <property type="component" value="Chromosome"/>
</dbReference>